<dbReference type="OrthoDB" id="7475362at2"/>
<dbReference type="RefSeq" id="WP_006965525.1">
    <property type="nucleotide sequence ID" value="NZ_CAVK010000225.1"/>
</dbReference>
<name>N1MSM8_9SPHN</name>
<keyword evidence="2" id="KW-1185">Reference proteome</keyword>
<reference evidence="1 2" key="1">
    <citation type="submission" date="2013-03" db="EMBL/GenBank/DDBJ databases">
        <authorList>
            <person name="Le V."/>
        </authorList>
    </citation>
    <scope>NUCLEOTIDE SEQUENCE [LARGE SCALE GENOMIC DNA]</scope>
    <source>
        <strain evidence="1 2">BiD32</strain>
    </source>
</reference>
<accession>N1MSM8</accession>
<dbReference type="AlphaFoldDB" id="N1MSM8"/>
<reference evidence="2" key="2">
    <citation type="submission" date="2013-04" db="EMBL/GenBank/DDBJ databases">
        <title>Bisphenol A degrading Sphingobium sp. strain BiD32.</title>
        <authorList>
            <person name="Nielsen J.L."/>
            <person name="Zhou N.A."/>
            <person name="Kjeldal H."/>
        </authorList>
    </citation>
    <scope>NUCLEOTIDE SEQUENCE [LARGE SCALE GENOMIC DNA]</scope>
    <source>
        <strain evidence="2">BiD32</strain>
    </source>
</reference>
<comment type="caution">
    <text evidence="1">The sequence shown here is derived from an EMBL/GenBank/DDBJ whole genome shotgun (WGS) entry which is preliminary data.</text>
</comment>
<dbReference type="Proteomes" id="UP000013201">
    <property type="component" value="Unassembled WGS sequence"/>
</dbReference>
<evidence type="ECO:0000313" key="1">
    <source>
        <dbReference type="EMBL" id="CCW19724.1"/>
    </source>
</evidence>
<sequence length="231" mass="24608">MANHFVKASFTLCVTHAEAEVLRQVEEVLEILGDAPLESEARAACLAALGEGFAASFPPSEADPLDGFLRIFPDPDYPRLGFTLQIDPPGEGDGVRVWIHGDQIDIEAAAALIQAAAQSALPFGFEYALDCDRMRPGEFGGGYVVIREDDIEFGGSAQGLERALSRRAAEAEHGLVMAIRDADEGLLFWNSATGFGALETATVFSKAEAANCDLPVAGDQPEWLAMPAPLT</sequence>
<evidence type="ECO:0000313" key="2">
    <source>
        <dbReference type="Proteomes" id="UP000013201"/>
    </source>
</evidence>
<dbReference type="EMBL" id="CAVK010000225">
    <property type="protein sequence ID" value="CCW19724.1"/>
    <property type="molecule type" value="Genomic_DNA"/>
</dbReference>
<protein>
    <submittedName>
        <fullName evidence="1">Uncharacterized protein</fullName>
    </submittedName>
</protein>
<organism evidence="1 2">
    <name type="scientific">Sphingobium indicum BiD32</name>
    <dbReference type="NCBI Taxonomy" id="1301087"/>
    <lineage>
        <taxon>Bacteria</taxon>
        <taxon>Pseudomonadati</taxon>
        <taxon>Pseudomonadota</taxon>
        <taxon>Alphaproteobacteria</taxon>
        <taxon>Sphingomonadales</taxon>
        <taxon>Sphingomonadaceae</taxon>
        <taxon>Sphingobium</taxon>
    </lineage>
</organism>
<gene>
    <name evidence="1" type="ORF">EBBID32_40940</name>
</gene>
<proteinExistence type="predicted"/>